<protein>
    <submittedName>
        <fullName evidence="2">Uncharacterized protein</fullName>
    </submittedName>
</protein>
<reference evidence="2" key="2">
    <citation type="submission" date="2021-09" db="EMBL/GenBank/DDBJ databases">
        <authorList>
            <person name="Jia N."/>
            <person name="Wang J."/>
            <person name="Shi W."/>
            <person name="Du L."/>
            <person name="Sun Y."/>
            <person name="Zhan W."/>
            <person name="Jiang J."/>
            <person name="Wang Q."/>
            <person name="Zhang B."/>
            <person name="Ji P."/>
            <person name="Sakyi L.B."/>
            <person name="Cui X."/>
            <person name="Yuan T."/>
            <person name="Jiang B."/>
            <person name="Yang W."/>
            <person name="Lam T.T.-Y."/>
            <person name="Chang Q."/>
            <person name="Ding S."/>
            <person name="Wang X."/>
            <person name="Zhu J."/>
            <person name="Ruan X."/>
            <person name="Zhao L."/>
            <person name="Wei J."/>
            <person name="Que T."/>
            <person name="Du C."/>
            <person name="Cheng J."/>
            <person name="Dai P."/>
            <person name="Han X."/>
            <person name="Huang E."/>
            <person name="Gao Y."/>
            <person name="Liu J."/>
            <person name="Shao H."/>
            <person name="Ye R."/>
            <person name="Li L."/>
            <person name="Wei W."/>
            <person name="Wang X."/>
            <person name="Wang C."/>
            <person name="Huo Q."/>
            <person name="Li W."/>
            <person name="Guo W."/>
            <person name="Chen H."/>
            <person name="Chen S."/>
            <person name="Zhou L."/>
            <person name="Zhou L."/>
            <person name="Ni X."/>
            <person name="Tian J."/>
            <person name="Zhou Y."/>
            <person name="Sheng Y."/>
            <person name="Liu T."/>
            <person name="Pan Y."/>
            <person name="Xia L."/>
            <person name="Li J."/>
            <person name="Zhao F."/>
            <person name="Cao W."/>
        </authorList>
    </citation>
    <scope>NUCLEOTIDE SEQUENCE</scope>
    <source>
        <strain evidence="2">Rsan-2018</strain>
        <tissue evidence="2">Larvae</tissue>
    </source>
</reference>
<proteinExistence type="predicted"/>
<feature type="compositionally biased region" description="Basic and acidic residues" evidence="1">
    <location>
        <begin position="136"/>
        <end position="154"/>
    </location>
</feature>
<gene>
    <name evidence="2" type="ORF">HPB52_009069</name>
</gene>
<sequence length="194" mass="21713">MSFQEDHSGPSSSRPPAYPPEVKATPEQFRGRANTSASARGGARPKCPKPRRSFHPQVSLEAPEENPTRTSAELVLSTETELETSTIEEIDPDQVEELIRDLNLLKQTINEDEEELELSRMRLKRDNKFLHKELAKQREKVHMLREARSADDQNARPPTYATPRSRRRGQRGGVLFASPASASSGHSEMAEGGQ</sequence>
<accession>A0A9D4T908</accession>
<feature type="region of interest" description="Disordered" evidence="1">
    <location>
        <begin position="136"/>
        <end position="194"/>
    </location>
</feature>
<organism evidence="2 3">
    <name type="scientific">Rhipicephalus sanguineus</name>
    <name type="common">Brown dog tick</name>
    <name type="synonym">Ixodes sanguineus</name>
    <dbReference type="NCBI Taxonomy" id="34632"/>
    <lineage>
        <taxon>Eukaryota</taxon>
        <taxon>Metazoa</taxon>
        <taxon>Ecdysozoa</taxon>
        <taxon>Arthropoda</taxon>
        <taxon>Chelicerata</taxon>
        <taxon>Arachnida</taxon>
        <taxon>Acari</taxon>
        <taxon>Parasitiformes</taxon>
        <taxon>Ixodida</taxon>
        <taxon>Ixodoidea</taxon>
        <taxon>Ixodidae</taxon>
        <taxon>Rhipicephalinae</taxon>
        <taxon>Rhipicephalus</taxon>
        <taxon>Rhipicephalus</taxon>
    </lineage>
</organism>
<dbReference type="AlphaFoldDB" id="A0A9D4T908"/>
<evidence type="ECO:0000313" key="3">
    <source>
        <dbReference type="Proteomes" id="UP000821837"/>
    </source>
</evidence>
<name>A0A9D4T908_RHISA</name>
<dbReference type="Proteomes" id="UP000821837">
    <property type="component" value="Chromosome 1"/>
</dbReference>
<comment type="caution">
    <text evidence="2">The sequence shown here is derived from an EMBL/GenBank/DDBJ whole genome shotgun (WGS) entry which is preliminary data.</text>
</comment>
<reference evidence="2" key="1">
    <citation type="journal article" date="2020" name="Cell">
        <title>Large-Scale Comparative Analyses of Tick Genomes Elucidate Their Genetic Diversity and Vector Capacities.</title>
        <authorList>
            <consortium name="Tick Genome and Microbiome Consortium (TIGMIC)"/>
            <person name="Jia N."/>
            <person name="Wang J."/>
            <person name="Shi W."/>
            <person name="Du L."/>
            <person name="Sun Y."/>
            <person name="Zhan W."/>
            <person name="Jiang J.F."/>
            <person name="Wang Q."/>
            <person name="Zhang B."/>
            <person name="Ji P."/>
            <person name="Bell-Sakyi L."/>
            <person name="Cui X.M."/>
            <person name="Yuan T.T."/>
            <person name="Jiang B.G."/>
            <person name="Yang W.F."/>
            <person name="Lam T.T."/>
            <person name="Chang Q.C."/>
            <person name="Ding S.J."/>
            <person name="Wang X.J."/>
            <person name="Zhu J.G."/>
            <person name="Ruan X.D."/>
            <person name="Zhao L."/>
            <person name="Wei J.T."/>
            <person name="Ye R.Z."/>
            <person name="Que T.C."/>
            <person name="Du C.H."/>
            <person name="Zhou Y.H."/>
            <person name="Cheng J.X."/>
            <person name="Dai P.F."/>
            <person name="Guo W.B."/>
            <person name="Han X.H."/>
            <person name="Huang E.J."/>
            <person name="Li L.F."/>
            <person name="Wei W."/>
            <person name="Gao Y.C."/>
            <person name="Liu J.Z."/>
            <person name="Shao H.Z."/>
            <person name="Wang X."/>
            <person name="Wang C.C."/>
            <person name="Yang T.C."/>
            <person name="Huo Q.B."/>
            <person name="Li W."/>
            <person name="Chen H.Y."/>
            <person name="Chen S.E."/>
            <person name="Zhou L.G."/>
            <person name="Ni X.B."/>
            <person name="Tian J.H."/>
            <person name="Sheng Y."/>
            <person name="Liu T."/>
            <person name="Pan Y.S."/>
            <person name="Xia L.Y."/>
            <person name="Li J."/>
            <person name="Zhao F."/>
            <person name="Cao W.C."/>
        </authorList>
    </citation>
    <scope>NUCLEOTIDE SEQUENCE</scope>
    <source>
        <strain evidence="2">Rsan-2018</strain>
    </source>
</reference>
<keyword evidence="3" id="KW-1185">Reference proteome</keyword>
<evidence type="ECO:0000256" key="1">
    <source>
        <dbReference type="SAM" id="MobiDB-lite"/>
    </source>
</evidence>
<feature type="region of interest" description="Disordered" evidence="1">
    <location>
        <begin position="1"/>
        <end position="71"/>
    </location>
</feature>
<dbReference type="EMBL" id="JABSTV010001245">
    <property type="protein sequence ID" value="KAH7983077.1"/>
    <property type="molecule type" value="Genomic_DNA"/>
</dbReference>
<evidence type="ECO:0000313" key="2">
    <source>
        <dbReference type="EMBL" id="KAH7983077.1"/>
    </source>
</evidence>